<feature type="compositionally biased region" description="Basic and acidic residues" evidence="4">
    <location>
        <begin position="321"/>
        <end position="335"/>
    </location>
</feature>
<name>K0RBB8_THAOC</name>
<accession>K0RBB8</accession>
<keyword evidence="6" id="KW-1185">Reference proteome</keyword>
<gene>
    <name evidence="5" type="ORF">THAOC_37778</name>
</gene>
<dbReference type="GO" id="GO:0006004">
    <property type="term" value="P:fucose metabolic process"/>
    <property type="evidence" value="ECO:0007669"/>
    <property type="project" value="UniProtKB-KW"/>
</dbReference>
<keyword evidence="3" id="KW-0119">Carbohydrate metabolism</keyword>
<feature type="compositionally biased region" description="Basic and acidic residues" evidence="4">
    <location>
        <begin position="434"/>
        <end position="453"/>
    </location>
</feature>
<feature type="compositionally biased region" description="Polar residues" evidence="4">
    <location>
        <begin position="724"/>
        <end position="735"/>
    </location>
</feature>
<evidence type="ECO:0000313" key="5">
    <source>
        <dbReference type="EMBL" id="EJK43747.1"/>
    </source>
</evidence>
<proteinExistence type="predicted"/>
<dbReference type="CDD" id="cd11296">
    <property type="entry name" value="O-FucT_like"/>
    <property type="match status" value="2"/>
</dbReference>
<dbReference type="eggNOG" id="ENOG502S0D4">
    <property type="taxonomic scope" value="Eukaryota"/>
</dbReference>
<feature type="region of interest" description="Disordered" evidence="4">
    <location>
        <begin position="716"/>
        <end position="736"/>
    </location>
</feature>
<feature type="compositionally biased region" description="Basic and acidic residues" evidence="4">
    <location>
        <begin position="362"/>
        <end position="378"/>
    </location>
</feature>
<evidence type="ECO:0008006" key="7">
    <source>
        <dbReference type="Google" id="ProtNLM"/>
    </source>
</evidence>
<dbReference type="PANTHER" id="PTHR31469:SF8">
    <property type="entry name" value="OS07G0641000 PROTEIN"/>
    <property type="match status" value="1"/>
</dbReference>
<comment type="caution">
    <text evidence="5">The sequence shown here is derived from an EMBL/GenBank/DDBJ whole genome shotgun (WGS) entry which is preliminary data.</text>
</comment>
<reference evidence="5 6" key="1">
    <citation type="journal article" date="2012" name="Genome Biol.">
        <title>Genome and low-iron response of an oceanic diatom adapted to chronic iron limitation.</title>
        <authorList>
            <person name="Lommer M."/>
            <person name="Specht M."/>
            <person name="Roy A.S."/>
            <person name="Kraemer L."/>
            <person name="Andreson R."/>
            <person name="Gutowska M.A."/>
            <person name="Wolf J."/>
            <person name="Bergner S.V."/>
            <person name="Schilhabel M.B."/>
            <person name="Klostermeier U.C."/>
            <person name="Beiko R.G."/>
            <person name="Rosenstiel P."/>
            <person name="Hippler M."/>
            <person name="Laroche J."/>
        </authorList>
    </citation>
    <scope>NUCLEOTIDE SEQUENCE [LARGE SCALE GENOMIC DNA]</scope>
    <source>
        <strain evidence="5 6">CCMP1005</strain>
    </source>
</reference>
<sequence>MPRLGISHRAALEARARRAGRAGAGHAVRAKLDGFQDGAGRLSRRMERMKRLGGRRAKERRVGTPDAGAVVARNVTEDGPRTGAKSEPSTGKIADEPPQQSKVNPQAKLDADRQKGPKKAEARRSSPGGPSDGPMPHPVAHLSCLDHGGPSDEKIVDEMVFWSDVPSDADYLSPMHPSVDPRTDPSVERYLAFEPDHGGWNNIRMAMETALVMGHATGRTLVLPPEQRMYLIDKGAGDQQTTFGFNDFFHLDAISIEHKGFKVITMDEFLAREGVTEQDRLRVRQQSERPDSAVEVPPAGGEHPDVGPVGVRPGHTIVDGRLGRRRAEGHGREGHGGQVRRQAQADARGVQRQARPGRRPPRRPDEGDARRPSGDMRLRPSAPGGKATAPQGRQGRAAPDSLLRVRLLRRLEAGPLEQAVRQGSPEVRRRHHVRGGEGDREGQGAREGEHEARAQQARGRVRRRPHTAGRSGASDEIHSARSRTDFQYPPTQLPAEKLYELSKAHLTEGATLYVATDERNKEFFEPFRKKYDLVFLDDFLGAIPGVNTNYYGMIDQLVAYKSRVFYGTWWSTLSGYVNRMRGYYIAKHGLEGHEDGTMLSWYFTPSERVEQMRSYIPVRKPIYCREFPTSWRDIDKGIDEIAGVVKAIFDLAPRSACYLDLEDSTQVIDIDKVGLMLLSFLLCIVSDTESTECPELRGPLLSGEKKSANPALVVMQDSKPPKSAQKSPTSTTHPPNTKELLLTKLLQFDYAVGTRNASGRGRRPRLLLALGSGSIDPRRLPAESQVKCERAPVHLRGES</sequence>
<dbReference type="Proteomes" id="UP000266841">
    <property type="component" value="Unassembled WGS sequence"/>
</dbReference>
<evidence type="ECO:0000313" key="6">
    <source>
        <dbReference type="Proteomes" id="UP000266841"/>
    </source>
</evidence>
<evidence type="ECO:0000256" key="1">
    <source>
        <dbReference type="ARBA" id="ARBA00022679"/>
    </source>
</evidence>
<feature type="region of interest" description="Disordered" evidence="4">
    <location>
        <begin position="416"/>
        <end position="489"/>
    </location>
</feature>
<feature type="compositionally biased region" description="Low complexity" evidence="4">
    <location>
        <begin position="125"/>
        <end position="134"/>
    </location>
</feature>
<evidence type="ECO:0000256" key="3">
    <source>
        <dbReference type="ARBA" id="ARBA00023277"/>
    </source>
</evidence>
<dbReference type="InterPro" id="IPR019378">
    <property type="entry name" value="GDP-Fuc_O-FucTrfase"/>
</dbReference>
<dbReference type="AlphaFoldDB" id="K0RBB8"/>
<feature type="region of interest" description="Disordered" evidence="4">
    <location>
        <begin position="281"/>
        <end position="400"/>
    </location>
</feature>
<feature type="region of interest" description="Disordered" evidence="4">
    <location>
        <begin position="33"/>
        <end position="150"/>
    </location>
</feature>
<dbReference type="Gene3D" id="3.40.50.11340">
    <property type="match status" value="1"/>
</dbReference>
<feature type="compositionally biased region" description="Basic and acidic residues" evidence="4">
    <location>
        <begin position="281"/>
        <end position="292"/>
    </location>
</feature>
<dbReference type="EMBL" id="AGNL01050695">
    <property type="protein sequence ID" value="EJK43747.1"/>
    <property type="molecule type" value="Genomic_DNA"/>
</dbReference>
<evidence type="ECO:0000256" key="4">
    <source>
        <dbReference type="SAM" id="MobiDB-lite"/>
    </source>
</evidence>
<protein>
    <recommendedName>
        <fullName evidence="7">O-fucosyltransferase family protein</fullName>
    </recommendedName>
</protein>
<dbReference type="GO" id="GO:0016740">
    <property type="term" value="F:transferase activity"/>
    <property type="evidence" value="ECO:0007669"/>
    <property type="project" value="UniProtKB-KW"/>
</dbReference>
<dbReference type="Gene3D" id="3.40.50.11350">
    <property type="match status" value="1"/>
</dbReference>
<feature type="compositionally biased region" description="Basic and acidic residues" evidence="4">
    <location>
        <begin position="473"/>
        <end position="484"/>
    </location>
</feature>
<dbReference type="PANTHER" id="PTHR31469">
    <property type="entry name" value="OS07G0633600 PROTEIN"/>
    <property type="match status" value="1"/>
</dbReference>
<feature type="compositionally biased region" description="Basic and acidic residues" evidence="4">
    <location>
        <begin position="109"/>
        <end position="124"/>
    </location>
</feature>
<evidence type="ECO:0000256" key="2">
    <source>
        <dbReference type="ARBA" id="ARBA00023253"/>
    </source>
</evidence>
<organism evidence="5 6">
    <name type="scientific">Thalassiosira oceanica</name>
    <name type="common">Marine diatom</name>
    <dbReference type="NCBI Taxonomy" id="159749"/>
    <lineage>
        <taxon>Eukaryota</taxon>
        <taxon>Sar</taxon>
        <taxon>Stramenopiles</taxon>
        <taxon>Ochrophyta</taxon>
        <taxon>Bacillariophyta</taxon>
        <taxon>Coscinodiscophyceae</taxon>
        <taxon>Thalassiosirophycidae</taxon>
        <taxon>Thalassiosirales</taxon>
        <taxon>Thalassiosiraceae</taxon>
        <taxon>Thalassiosira</taxon>
    </lineage>
</organism>
<keyword evidence="1" id="KW-0808">Transferase</keyword>
<dbReference type="Pfam" id="PF10250">
    <property type="entry name" value="O-FucT"/>
    <property type="match status" value="2"/>
</dbReference>
<dbReference type="OrthoDB" id="1861862at2759"/>
<keyword evidence="2" id="KW-0294">Fucose metabolism</keyword>